<dbReference type="AlphaFoldDB" id="A0A4Z2FX15"/>
<protein>
    <submittedName>
        <fullName evidence="1">Uncharacterized protein</fullName>
    </submittedName>
</protein>
<name>A0A4Z2FX15_9TELE</name>
<dbReference type="Proteomes" id="UP000314294">
    <property type="component" value="Unassembled WGS sequence"/>
</dbReference>
<organism evidence="1 2">
    <name type="scientific">Liparis tanakae</name>
    <name type="common">Tanaka's snailfish</name>
    <dbReference type="NCBI Taxonomy" id="230148"/>
    <lineage>
        <taxon>Eukaryota</taxon>
        <taxon>Metazoa</taxon>
        <taxon>Chordata</taxon>
        <taxon>Craniata</taxon>
        <taxon>Vertebrata</taxon>
        <taxon>Euteleostomi</taxon>
        <taxon>Actinopterygii</taxon>
        <taxon>Neopterygii</taxon>
        <taxon>Teleostei</taxon>
        <taxon>Neoteleostei</taxon>
        <taxon>Acanthomorphata</taxon>
        <taxon>Eupercaria</taxon>
        <taxon>Perciformes</taxon>
        <taxon>Cottioidei</taxon>
        <taxon>Cottales</taxon>
        <taxon>Liparidae</taxon>
        <taxon>Liparis</taxon>
    </lineage>
</organism>
<comment type="caution">
    <text evidence="1">The sequence shown here is derived from an EMBL/GenBank/DDBJ whole genome shotgun (WGS) entry which is preliminary data.</text>
</comment>
<sequence>MRRAGFGPRALCFAPVLYTNLASVAKIQQFKTVKPRPRACWEPSGLGDKDTSSKTIATLGNRRQVVIQTPNLWELGKNFKEGGEVSQGIAQDKRGCN</sequence>
<proteinExistence type="predicted"/>
<gene>
    <name evidence="1" type="ORF">EYF80_043963</name>
</gene>
<dbReference type="EMBL" id="SRLO01000821">
    <property type="protein sequence ID" value="TNN45838.1"/>
    <property type="molecule type" value="Genomic_DNA"/>
</dbReference>
<evidence type="ECO:0000313" key="1">
    <source>
        <dbReference type="EMBL" id="TNN45838.1"/>
    </source>
</evidence>
<reference evidence="1 2" key="1">
    <citation type="submission" date="2019-03" db="EMBL/GenBank/DDBJ databases">
        <title>First draft genome of Liparis tanakae, snailfish: a comprehensive survey of snailfish specific genes.</title>
        <authorList>
            <person name="Kim W."/>
            <person name="Song I."/>
            <person name="Jeong J.-H."/>
            <person name="Kim D."/>
            <person name="Kim S."/>
            <person name="Ryu S."/>
            <person name="Song J.Y."/>
            <person name="Lee S.K."/>
        </authorList>
    </citation>
    <scope>NUCLEOTIDE SEQUENCE [LARGE SCALE GENOMIC DNA]</scope>
    <source>
        <tissue evidence="1">Muscle</tissue>
    </source>
</reference>
<evidence type="ECO:0000313" key="2">
    <source>
        <dbReference type="Proteomes" id="UP000314294"/>
    </source>
</evidence>
<keyword evidence="2" id="KW-1185">Reference proteome</keyword>
<accession>A0A4Z2FX15</accession>